<feature type="signal peptide" evidence="5">
    <location>
        <begin position="1"/>
        <end position="21"/>
    </location>
</feature>
<evidence type="ECO:0000256" key="4">
    <source>
        <dbReference type="PROSITE-ProRule" id="PRU00433"/>
    </source>
</evidence>
<evidence type="ECO:0000256" key="3">
    <source>
        <dbReference type="ARBA" id="ARBA00023004"/>
    </source>
</evidence>
<proteinExistence type="predicted"/>
<dbReference type="RefSeq" id="WP_011645727.1">
    <property type="nucleotide sequence ID" value="NZ_ARYI01000001.1"/>
</dbReference>
<feature type="domain" description="Cytochrome c" evidence="6">
    <location>
        <begin position="35"/>
        <end position="139"/>
    </location>
</feature>
<dbReference type="AlphaFoldDB" id="A0A059G094"/>
<evidence type="ECO:0000256" key="5">
    <source>
        <dbReference type="SAM" id="SignalP"/>
    </source>
</evidence>
<evidence type="ECO:0000259" key="6">
    <source>
        <dbReference type="PROSITE" id="PS51007"/>
    </source>
</evidence>
<dbReference type="InterPro" id="IPR036909">
    <property type="entry name" value="Cyt_c-like_dom_sf"/>
</dbReference>
<dbReference type="OrthoDB" id="9811281at2"/>
<dbReference type="EMBL" id="ARYI01000001">
    <property type="protein sequence ID" value="KCZ96360.1"/>
    <property type="molecule type" value="Genomic_DNA"/>
</dbReference>
<dbReference type="Proteomes" id="UP000025061">
    <property type="component" value="Unassembled WGS sequence"/>
</dbReference>
<feature type="chain" id="PRO_5001573523" evidence="5">
    <location>
        <begin position="22"/>
        <end position="178"/>
    </location>
</feature>
<protein>
    <submittedName>
        <fullName evidence="7">Putative lipoprotein</fullName>
    </submittedName>
</protein>
<keyword evidence="3 4" id="KW-0408">Iron</keyword>
<reference evidence="7 8" key="1">
    <citation type="submission" date="2013-04" db="EMBL/GenBank/DDBJ databases">
        <title>Hyphomonas hirschiana VP5 Genome Sequencing.</title>
        <authorList>
            <person name="Lai Q."/>
            <person name="Shao Z."/>
        </authorList>
    </citation>
    <scope>NUCLEOTIDE SEQUENCE [LARGE SCALE GENOMIC DNA]</scope>
    <source>
        <strain evidence="7 8">VP5</strain>
    </source>
</reference>
<dbReference type="GO" id="GO:0009055">
    <property type="term" value="F:electron transfer activity"/>
    <property type="evidence" value="ECO:0007669"/>
    <property type="project" value="InterPro"/>
</dbReference>
<sequence length="178" mass="18379">MKSGFLALCSALMLAACAPQADSPPAESAETSLASSVVRGAYLADIGGCHDCHTPGWAPGGGAAPEALLLTGSPVGYSGGWGTSYATNLRQSVQTAASREAWIETAQSRQSLPPMPWWALHRMEQADVGALYDYIYSLGEGGGDIPAPVPPGSVPQGPFIWFEPVGPEMHPASAPLAE</sequence>
<keyword evidence="2 4" id="KW-0479">Metal-binding</keyword>
<keyword evidence="5" id="KW-0732">Signal</keyword>
<evidence type="ECO:0000256" key="2">
    <source>
        <dbReference type="ARBA" id="ARBA00022723"/>
    </source>
</evidence>
<accession>A0A059G094</accession>
<dbReference type="PROSITE" id="PS51257">
    <property type="entry name" value="PROKAR_LIPOPROTEIN"/>
    <property type="match status" value="1"/>
</dbReference>
<keyword evidence="1 4" id="KW-0349">Heme</keyword>
<dbReference type="GO" id="GO:0046872">
    <property type="term" value="F:metal ion binding"/>
    <property type="evidence" value="ECO:0007669"/>
    <property type="project" value="UniProtKB-KW"/>
</dbReference>
<name>A0A059G094_9PROT</name>
<dbReference type="PATRIC" id="fig|1280951.3.peg.350"/>
<comment type="caution">
    <text evidence="7">The sequence shown here is derived from an EMBL/GenBank/DDBJ whole genome shotgun (WGS) entry which is preliminary data.</text>
</comment>
<evidence type="ECO:0000256" key="1">
    <source>
        <dbReference type="ARBA" id="ARBA00022617"/>
    </source>
</evidence>
<dbReference type="Gene3D" id="1.10.760.10">
    <property type="entry name" value="Cytochrome c-like domain"/>
    <property type="match status" value="1"/>
</dbReference>
<organism evidence="7 8">
    <name type="scientific">Hyphomonas hirschiana VP5</name>
    <dbReference type="NCBI Taxonomy" id="1280951"/>
    <lineage>
        <taxon>Bacteria</taxon>
        <taxon>Pseudomonadati</taxon>
        <taxon>Pseudomonadota</taxon>
        <taxon>Alphaproteobacteria</taxon>
        <taxon>Hyphomonadales</taxon>
        <taxon>Hyphomonadaceae</taxon>
        <taxon>Hyphomonas</taxon>
    </lineage>
</organism>
<gene>
    <name evidence="7" type="ORF">HHI_01735</name>
</gene>
<dbReference type="InterPro" id="IPR009056">
    <property type="entry name" value="Cyt_c-like_dom"/>
</dbReference>
<evidence type="ECO:0000313" key="7">
    <source>
        <dbReference type="EMBL" id="KCZ96360.1"/>
    </source>
</evidence>
<keyword evidence="8" id="KW-1185">Reference proteome</keyword>
<keyword evidence="7" id="KW-0449">Lipoprotein</keyword>
<dbReference type="SUPFAM" id="SSF46626">
    <property type="entry name" value="Cytochrome c"/>
    <property type="match status" value="1"/>
</dbReference>
<dbReference type="PROSITE" id="PS51007">
    <property type="entry name" value="CYTC"/>
    <property type="match status" value="1"/>
</dbReference>
<evidence type="ECO:0000313" key="8">
    <source>
        <dbReference type="Proteomes" id="UP000025061"/>
    </source>
</evidence>
<dbReference type="GO" id="GO:0020037">
    <property type="term" value="F:heme binding"/>
    <property type="evidence" value="ECO:0007669"/>
    <property type="project" value="InterPro"/>
</dbReference>